<reference evidence="1 2" key="1">
    <citation type="submission" date="2021-03" db="EMBL/GenBank/DDBJ databases">
        <title>Sequencing the genomes of 1000 actinobacteria strains.</title>
        <authorList>
            <person name="Klenk H.-P."/>
        </authorList>
    </citation>
    <scope>NUCLEOTIDE SEQUENCE [LARGE SCALE GENOMIC DNA]</scope>
    <source>
        <strain evidence="1 2">DSM 46670</strain>
    </source>
</reference>
<sequence length="133" mass="15227">MSAHESGRERLTAHVRRCQALLEELWEVTAERGKLSEQTLRRLRNPRYYDKELTPANKTGIEDALYWNVGDVDRVMQDPDFVPVSRKVNRRIDLAASVEDIAGYLDDLRAGRPADFQQALHRLDIKWSPPAGG</sequence>
<gene>
    <name evidence="1" type="ORF">JOF56_000232</name>
</gene>
<evidence type="ECO:0000313" key="1">
    <source>
        <dbReference type="EMBL" id="MBP2319847.1"/>
    </source>
</evidence>
<protein>
    <submittedName>
        <fullName evidence="1">Uncharacterized protein</fullName>
    </submittedName>
</protein>
<dbReference type="EMBL" id="JAGINW010000001">
    <property type="protein sequence ID" value="MBP2319847.1"/>
    <property type="molecule type" value="Genomic_DNA"/>
</dbReference>
<keyword evidence="2" id="KW-1185">Reference proteome</keyword>
<comment type="caution">
    <text evidence="1">The sequence shown here is derived from an EMBL/GenBank/DDBJ whole genome shotgun (WGS) entry which is preliminary data.</text>
</comment>
<name>A0ABS4T5W2_9PSEU</name>
<evidence type="ECO:0000313" key="2">
    <source>
        <dbReference type="Proteomes" id="UP001519332"/>
    </source>
</evidence>
<accession>A0ABS4T5W2</accession>
<organism evidence="1 2">
    <name type="scientific">Kibdelosporangium banguiense</name>
    <dbReference type="NCBI Taxonomy" id="1365924"/>
    <lineage>
        <taxon>Bacteria</taxon>
        <taxon>Bacillati</taxon>
        <taxon>Actinomycetota</taxon>
        <taxon>Actinomycetes</taxon>
        <taxon>Pseudonocardiales</taxon>
        <taxon>Pseudonocardiaceae</taxon>
        <taxon>Kibdelosporangium</taxon>
    </lineage>
</organism>
<dbReference type="Proteomes" id="UP001519332">
    <property type="component" value="Unassembled WGS sequence"/>
</dbReference>
<proteinExistence type="predicted"/>
<dbReference type="RefSeq" id="WP_209633501.1">
    <property type="nucleotide sequence ID" value="NZ_JAGINW010000001.1"/>
</dbReference>